<dbReference type="GeneID" id="23863460"/>
<protein>
    <submittedName>
        <fullName evidence="1">Uncharacterized protein</fullName>
    </submittedName>
</protein>
<dbReference type="KEGG" id="tbg:TbgDal_VIII2820"/>
<reference evidence="2" key="1">
    <citation type="journal article" date="2010" name="PLoS Negl. Trop. Dis.">
        <title>The genome sequence of Trypanosoma brucei gambiense, causative agent of chronic human african trypanosomiasis.</title>
        <authorList>
            <person name="Jackson A.P."/>
            <person name="Sanders M."/>
            <person name="Berry A."/>
            <person name="McQuillan J."/>
            <person name="Aslett M.A."/>
            <person name="Quail M.A."/>
            <person name="Chukualim B."/>
            <person name="Capewell P."/>
            <person name="MacLeod A."/>
            <person name="Melville S.E."/>
            <person name="Gibson W."/>
            <person name="Barry J.D."/>
            <person name="Berriman M."/>
            <person name="Hertz-Fowler C."/>
        </authorList>
    </citation>
    <scope>NUCLEOTIDE SEQUENCE [LARGE SCALE GENOMIC DNA]</scope>
    <source>
        <strain evidence="2">MHOM/CI/86/DAL972</strain>
    </source>
</reference>
<organism evidence="1 2">
    <name type="scientific">Trypanosoma brucei gambiense (strain MHOM/CI/86/DAL972)</name>
    <dbReference type="NCBI Taxonomy" id="679716"/>
    <lineage>
        <taxon>Eukaryota</taxon>
        <taxon>Discoba</taxon>
        <taxon>Euglenozoa</taxon>
        <taxon>Kinetoplastea</taxon>
        <taxon>Metakinetoplastina</taxon>
        <taxon>Trypanosomatida</taxon>
        <taxon>Trypanosomatidae</taxon>
        <taxon>Trypanosoma</taxon>
    </lineage>
</organism>
<dbReference type="Proteomes" id="UP000002316">
    <property type="component" value="Chromosome 8"/>
</dbReference>
<evidence type="ECO:0000313" key="1">
    <source>
        <dbReference type="EMBL" id="CBH13334.1"/>
    </source>
</evidence>
<evidence type="ECO:0000313" key="2">
    <source>
        <dbReference type="Proteomes" id="UP000002316"/>
    </source>
</evidence>
<proteinExistence type="predicted"/>
<accession>C9ZV96</accession>
<sequence length="102" mass="11524">MQNPLYQSCLVPHSVPPETSPPTFLLLIFSRLFCLLSSHVQLNCGAEVSNTLSGGYGYTSRVFMCSFLTKGFFLRKKRCSKNQPLRYLLPLSLQCTCKRANK</sequence>
<dbReference type="AlphaFoldDB" id="C9ZV96"/>
<dbReference type="RefSeq" id="XP_011775611.1">
    <property type="nucleotide sequence ID" value="XM_011777309.1"/>
</dbReference>
<gene>
    <name evidence="1" type="ORF">TbgDal_VIII2820</name>
</gene>
<name>C9ZV96_TRYB9</name>
<dbReference type="EMBL" id="FN554971">
    <property type="protein sequence ID" value="CBH13334.1"/>
    <property type="molecule type" value="Genomic_DNA"/>
</dbReference>